<dbReference type="Proteomes" id="UP000628079">
    <property type="component" value="Unassembled WGS sequence"/>
</dbReference>
<dbReference type="RefSeq" id="WP_035946215.1">
    <property type="nucleotide sequence ID" value="NZ_BMEA01000001.1"/>
</dbReference>
<dbReference type="Pfam" id="PF10708">
    <property type="entry name" value="DUF2510"/>
    <property type="match status" value="1"/>
</dbReference>
<dbReference type="AlphaFoldDB" id="A0A8H9KR41"/>
<feature type="compositionally biased region" description="Low complexity" evidence="1">
    <location>
        <begin position="89"/>
        <end position="115"/>
    </location>
</feature>
<reference evidence="3" key="1">
    <citation type="journal article" date="2014" name="Int. J. Syst. Evol. Microbiol.">
        <title>Complete genome sequence of Corynebacterium casei LMG S-19264T (=DSM 44701T), isolated from a smear-ripened cheese.</title>
        <authorList>
            <consortium name="US DOE Joint Genome Institute (JGI-PGF)"/>
            <person name="Walter F."/>
            <person name="Albersmeier A."/>
            <person name="Kalinowski J."/>
            <person name="Ruckert C."/>
        </authorList>
    </citation>
    <scope>NUCLEOTIDE SEQUENCE</scope>
    <source>
        <strain evidence="3">CGMCC 1.10749</strain>
    </source>
</reference>
<proteinExistence type="predicted"/>
<feature type="domain" description="DUF2510" evidence="2">
    <location>
        <begin position="6"/>
        <end position="34"/>
    </location>
</feature>
<comment type="caution">
    <text evidence="3">The sequence shown here is derived from an EMBL/GenBank/DDBJ whole genome shotgun (WGS) entry which is preliminary data.</text>
</comment>
<evidence type="ECO:0000259" key="2">
    <source>
        <dbReference type="Pfam" id="PF10708"/>
    </source>
</evidence>
<sequence>MTNAAPGWYPVEGDSRRRYWNGQAWTDHYEEPPAVLTRATHVPEAAGRPVKEGLSLKAKAALAGGAAAVLFIGLIGAVAGKDSPDKAEASSSSTSSTKPTAKAKTSAPAPAPTPTAISASSALSVLASAPQPKNVCAPTPAETQALMGGLATHEEPKFATIHVQTYLGAECDTAKKKAAEAKAAAAVAAAQAKARAALVNPKTYKAIDKRALAKVVRNPESYVGQKYVLYAEVTQFDSITGGERFRADVAHKDIRSYGFWTGGENSMVDAGAANLSEVVNGDIVKMHVVVSGVESYETTMGATLTVPVFEVNIIKVIGSAD</sequence>
<name>A0A8H9KR41_9MICO</name>
<dbReference type="EMBL" id="BMEA01000001">
    <property type="protein sequence ID" value="GGB78299.1"/>
    <property type="molecule type" value="Genomic_DNA"/>
</dbReference>
<organism evidence="3 4">
    <name type="scientific">Knoellia flava</name>
    <dbReference type="NCBI Taxonomy" id="913969"/>
    <lineage>
        <taxon>Bacteria</taxon>
        <taxon>Bacillati</taxon>
        <taxon>Actinomycetota</taxon>
        <taxon>Actinomycetes</taxon>
        <taxon>Micrococcales</taxon>
        <taxon>Intrasporangiaceae</taxon>
        <taxon>Knoellia</taxon>
    </lineage>
</organism>
<feature type="region of interest" description="Disordered" evidence="1">
    <location>
        <begin position="82"/>
        <end position="115"/>
    </location>
</feature>
<evidence type="ECO:0000313" key="4">
    <source>
        <dbReference type="Proteomes" id="UP000628079"/>
    </source>
</evidence>
<dbReference type="InterPro" id="IPR018929">
    <property type="entry name" value="DUF2510"/>
</dbReference>
<evidence type="ECO:0000256" key="1">
    <source>
        <dbReference type="SAM" id="MobiDB-lite"/>
    </source>
</evidence>
<reference evidence="3" key="2">
    <citation type="submission" date="2020-09" db="EMBL/GenBank/DDBJ databases">
        <authorList>
            <person name="Sun Q."/>
            <person name="Zhou Y."/>
        </authorList>
    </citation>
    <scope>NUCLEOTIDE SEQUENCE</scope>
    <source>
        <strain evidence="3">CGMCC 1.10749</strain>
    </source>
</reference>
<protein>
    <recommendedName>
        <fullName evidence="2">DUF2510 domain-containing protein</fullName>
    </recommendedName>
</protein>
<evidence type="ECO:0000313" key="3">
    <source>
        <dbReference type="EMBL" id="GGB78299.1"/>
    </source>
</evidence>
<accession>A0A8H9KR41</accession>
<gene>
    <name evidence="3" type="ORF">GCM10011314_17480</name>
</gene>